<evidence type="ECO:0000256" key="1">
    <source>
        <dbReference type="ARBA" id="ARBA00022729"/>
    </source>
</evidence>
<evidence type="ECO:0000256" key="2">
    <source>
        <dbReference type="ARBA" id="ARBA00022737"/>
    </source>
</evidence>
<dbReference type="EMBL" id="CP155618">
    <property type="protein sequence ID" value="XBL12876.1"/>
    <property type="molecule type" value="Genomic_DNA"/>
</dbReference>
<dbReference type="InterPro" id="IPR011990">
    <property type="entry name" value="TPR-like_helical_dom_sf"/>
</dbReference>
<dbReference type="RefSeq" id="WP_308993033.1">
    <property type="nucleotide sequence ID" value="NZ_CP155618.1"/>
</dbReference>
<name>A0AAU7EDD5_9FLAO</name>
<dbReference type="InterPro" id="IPR026444">
    <property type="entry name" value="Secre_tail"/>
</dbReference>
<dbReference type="GO" id="GO:0046813">
    <property type="term" value="P:receptor-mediated virion attachment to host cell"/>
    <property type="evidence" value="ECO:0007669"/>
    <property type="project" value="TreeGrafter"/>
</dbReference>
<dbReference type="NCBIfam" id="TIGR04183">
    <property type="entry name" value="Por_Secre_tail"/>
    <property type="match status" value="1"/>
</dbReference>
<organism evidence="6 7">
    <name type="scientific">Mariniflexile litorale</name>
    <dbReference type="NCBI Taxonomy" id="3045158"/>
    <lineage>
        <taxon>Bacteria</taxon>
        <taxon>Pseudomonadati</taxon>
        <taxon>Bacteroidota</taxon>
        <taxon>Flavobacteriia</taxon>
        <taxon>Flavobacteriales</taxon>
        <taxon>Flavobacteriaceae</taxon>
        <taxon>Mariniflexile</taxon>
    </lineage>
</organism>
<feature type="repeat" description="TPR" evidence="4">
    <location>
        <begin position="325"/>
        <end position="358"/>
    </location>
</feature>
<evidence type="ECO:0000256" key="3">
    <source>
        <dbReference type="ARBA" id="ARBA00022803"/>
    </source>
</evidence>
<dbReference type="GO" id="GO:0009279">
    <property type="term" value="C:cell outer membrane"/>
    <property type="evidence" value="ECO:0007669"/>
    <property type="project" value="TreeGrafter"/>
</dbReference>
<dbReference type="InterPro" id="IPR019734">
    <property type="entry name" value="TPR_rpt"/>
</dbReference>
<dbReference type="Pfam" id="PF18962">
    <property type="entry name" value="Por_Secre_tail"/>
    <property type="match status" value="1"/>
</dbReference>
<dbReference type="PROSITE" id="PS50005">
    <property type="entry name" value="TPR"/>
    <property type="match status" value="3"/>
</dbReference>
<evidence type="ECO:0000259" key="5">
    <source>
        <dbReference type="Pfam" id="PF18962"/>
    </source>
</evidence>
<dbReference type="PANTHER" id="PTHR44858">
    <property type="entry name" value="TETRATRICOPEPTIDE REPEAT PROTEIN 6"/>
    <property type="match status" value="1"/>
</dbReference>
<keyword evidence="1" id="KW-0732">Signal</keyword>
<proteinExistence type="predicted"/>
<dbReference type="SUPFAM" id="SSF81901">
    <property type="entry name" value="HCP-like"/>
    <property type="match status" value="1"/>
</dbReference>
<evidence type="ECO:0000313" key="7">
    <source>
        <dbReference type="Proteomes" id="UP001224325"/>
    </source>
</evidence>
<dbReference type="InterPro" id="IPR050498">
    <property type="entry name" value="Ycf3"/>
</dbReference>
<evidence type="ECO:0000256" key="4">
    <source>
        <dbReference type="PROSITE-ProRule" id="PRU00339"/>
    </source>
</evidence>
<keyword evidence="2" id="KW-0677">Repeat</keyword>
<keyword evidence="3 4" id="KW-0802">TPR repeat</keyword>
<evidence type="ECO:0000313" key="6">
    <source>
        <dbReference type="EMBL" id="XBL12876.1"/>
    </source>
</evidence>
<dbReference type="Gene3D" id="1.25.40.10">
    <property type="entry name" value="Tetratricopeptide repeat domain"/>
    <property type="match status" value="2"/>
</dbReference>
<dbReference type="AlphaFoldDB" id="A0AAU7EDD5"/>
<dbReference type="SUPFAM" id="SSF82185">
    <property type="entry name" value="Histone H3 K4-specific methyltransferase SET7/9 N-terminal domain"/>
    <property type="match status" value="1"/>
</dbReference>
<dbReference type="PANTHER" id="PTHR44858:SF1">
    <property type="entry name" value="UDP-N-ACETYLGLUCOSAMINE--PEPTIDE N-ACETYLGLUCOSAMINYLTRANSFERASE SPINDLY-RELATED"/>
    <property type="match status" value="1"/>
</dbReference>
<feature type="domain" description="Secretion system C-terminal sorting" evidence="5">
    <location>
        <begin position="397"/>
        <end position="461"/>
    </location>
</feature>
<sequence length="467" mass="54810">MKNYFLISLVFIPFYLFAQGKENSVKRIYYRDSILAIERLYGNDKKLIRIKTFYKSGELNEDFHYKNGYYNGLSYKYNKSGKKVTIWRFEKGKLIERKDPILEFNKKDEEKIKTIHEKLKHLNNKLSENPNDFKLQLRRAHIRQLLGNNTLALHDFSKIESKLLKLSKEKKINVPNKLLANIYDSKASIYGEYEMKNYATQYKYKALKCNPEDKRLIYNLGSYLYSIKSYRLAEYYLKKALEKRPDHEFSHRALAGLYTDFEDYKKALDHVNLAFMQESNLIKYGTGGVERDIRTLRGFIYHKLGQSDKGITDLKEAIKLNENNSFAYRNLGVVYHDLGNYTKACKLLQKAKQLGYEKTHDRYDLQNYLEFACKNAEVIQTETPSVKNSGLINKPYIYPNPTKDIINIKNLSFENYNYLIFDYAGKLITQGNSNTNNSINMSNLPTGVYILKAHNKNAVETFRIIKE</sequence>
<feature type="repeat" description="TPR" evidence="4">
    <location>
        <begin position="291"/>
        <end position="324"/>
    </location>
</feature>
<keyword evidence="7" id="KW-1185">Reference proteome</keyword>
<gene>
    <name evidence="6" type="ORF">QLS71_011105</name>
</gene>
<dbReference type="Proteomes" id="UP001224325">
    <property type="component" value="Chromosome"/>
</dbReference>
<reference evidence="6" key="1">
    <citation type="submission" date="2024-04" db="EMBL/GenBank/DDBJ databases">
        <title>Mariniflexile litorale, isolated from the shallow sediments of the Sea of Japan.</title>
        <authorList>
            <person name="Romanenko L."/>
            <person name="Isaeva M."/>
        </authorList>
    </citation>
    <scope>NUCLEOTIDE SEQUENCE [LARGE SCALE GENOMIC DNA]</scope>
    <source>
        <strain evidence="6">KMM 9835</strain>
    </source>
</reference>
<dbReference type="Pfam" id="PF13414">
    <property type="entry name" value="TPR_11"/>
    <property type="match status" value="1"/>
</dbReference>
<feature type="repeat" description="TPR" evidence="4">
    <location>
        <begin position="214"/>
        <end position="247"/>
    </location>
</feature>
<dbReference type="KEGG" id="mlil:QLS71_011105"/>
<protein>
    <submittedName>
        <fullName evidence="6">T9SS type A sorting domain-containing protein</fullName>
    </submittedName>
</protein>
<dbReference type="SMART" id="SM00028">
    <property type="entry name" value="TPR"/>
    <property type="match status" value="4"/>
</dbReference>
<accession>A0AAU7EDD5</accession>